<accession>A0ABU5R0B5</accession>
<proteinExistence type="predicted"/>
<feature type="region of interest" description="Disordered" evidence="1">
    <location>
        <begin position="1"/>
        <end position="27"/>
    </location>
</feature>
<comment type="caution">
    <text evidence="2">The sequence shown here is derived from an EMBL/GenBank/DDBJ whole genome shotgun (WGS) entry which is preliminary data.</text>
</comment>
<organism evidence="2 3">
    <name type="scientific">Amycolatopsis heterodermiae</name>
    <dbReference type="NCBI Taxonomy" id="3110235"/>
    <lineage>
        <taxon>Bacteria</taxon>
        <taxon>Bacillati</taxon>
        <taxon>Actinomycetota</taxon>
        <taxon>Actinomycetes</taxon>
        <taxon>Pseudonocardiales</taxon>
        <taxon>Pseudonocardiaceae</taxon>
        <taxon>Amycolatopsis</taxon>
    </lineage>
</organism>
<dbReference type="RefSeq" id="WP_323324840.1">
    <property type="nucleotide sequence ID" value="NZ_JAYFSI010000001.1"/>
</dbReference>
<dbReference type="Proteomes" id="UP001304298">
    <property type="component" value="Unassembled WGS sequence"/>
</dbReference>
<protein>
    <submittedName>
        <fullName evidence="2">Asp23/Gls24 family envelope stress response protein</fullName>
    </submittedName>
</protein>
<reference evidence="2 3" key="1">
    <citation type="submission" date="2023-12" db="EMBL/GenBank/DDBJ databases">
        <title>Amycolatopsis sp. V23-08.</title>
        <authorList>
            <person name="Somphong A."/>
        </authorList>
    </citation>
    <scope>NUCLEOTIDE SEQUENCE [LARGE SCALE GENOMIC DNA]</scope>
    <source>
        <strain evidence="2 3">V23-08</strain>
    </source>
</reference>
<evidence type="ECO:0000256" key="1">
    <source>
        <dbReference type="SAM" id="MobiDB-lite"/>
    </source>
</evidence>
<dbReference type="EMBL" id="JAYFSI010000001">
    <property type="protein sequence ID" value="MEA5359612.1"/>
    <property type="molecule type" value="Genomic_DNA"/>
</dbReference>
<sequence length="118" mass="12883">MSTLTARHRRDDVETVEEEDERGETTVEPRAVGRIAARAAREVDGVAADVTAKATVDGDVTTLDIRLPVAYPAPIHGTADRVRAHLLGRTTELTGLRTQRVDITIALPPAEPPKRRVR</sequence>
<name>A0ABU5R0B5_9PSEU</name>
<evidence type="ECO:0000313" key="2">
    <source>
        <dbReference type="EMBL" id="MEA5359612.1"/>
    </source>
</evidence>
<gene>
    <name evidence="2" type="ORF">VA596_08700</name>
</gene>
<keyword evidence="3" id="KW-1185">Reference proteome</keyword>
<evidence type="ECO:0000313" key="3">
    <source>
        <dbReference type="Proteomes" id="UP001304298"/>
    </source>
</evidence>